<dbReference type="AlphaFoldDB" id="U4UJY3"/>
<gene>
    <name evidence="2" type="ORF">D910_10111</name>
</gene>
<evidence type="ECO:0000313" key="3">
    <source>
        <dbReference type="Proteomes" id="UP000030742"/>
    </source>
</evidence>
<dbReference type="Proteomes" id="UP000030742">
    <property type="component" value="Unassembled WGS sequence"/>
</dbReference>
<feature type="region of interest" description="Disordered" evidence="1">
    <location>
        <begin position="145"/>
        <end position="164"/>
    </location>
</feature>
<evidence type="ECO:0000313" key="2">
    <source>
        <dbReference type="EMBL" id="ERL92803.1"/>
    </source>
</evidence>
<feature type="region of interest" description="Disordered" evidence="1">
    <location>
        <begin position="112"/>
        <end position="134"/>
    </location>
</feature>
<accession>U4UJY3</accession>
<feature type="compositionally biased region" description="Basic and acidic residues" evidence="1">
    <location>
        <begin position="55"/>
        <end position="70"/>
    </location>
</feature>
<reference evidence="2 3" key="1">
    <citation type="journal article" date="2013" name="Genome Biol.">
        <title>Draft genome of the mountain pine beetle, Dendroctonus ponderosae Hopkins, a major forest pest.</title>
        <authorList>
            <person name="Keeling C.I."/>
            <person name="Yuen M.M."/>
            <person name="Liao N.Y."/>
            <person name="Docking T.R."/>
            <person name="Chan S.K."/>
            <person name="Taylor G.A."/>
            <person name="Palmquist D.L."/>
            <person name="Jackman S.D."/>
            <person name="Nguyen A."/>
            <person name="Li M."/>
            <person name="Henderson H."/>
            <person name="Janes J.K."/>
            <person name="Zhao Y."/>
            <person name="Pandoh P."/>
            <person name="Moore R."/>
            <person name="Sperling F.A."/>
            <person name="Huber D.P."/>
            <person name="Birol I."/>
            <person name="Jones S.J."/>
            <person name="Bohlmann J."/>
        </authorList>
    </citation>
    <scope>NUCLEOTIDE SEQUENCE</scope>
</reference>
<dbReference type="EMBL" id="KB632335">
    <property type="protein sequence ID" value="ERL92803.1"/>
    <property type="molecule type" value="Genomic_DNA"/>
</dbReference>
<feature type="region of interest" description="Disordered" evidence="1">
    <location>
        <begin position="44"/>
        <end position="70"/>
    </location>
</feature>
<dbReference type="OrthoDB" id="6260144at2759"/>
<protein>
    <submittedName>
        <fullName evidence="2">Uncharacterized protein</fullName>
    </submittedName>
</protein>
<sequence length="198" mass="22847">MVISDMWICEFARNTKQVPSFLPLSQKSLPATPQEMLSPIESSGRIVKPAVNHSEPADKKPETLRRDSNRELEEIEIQIKKIKSDTMNSLGQLDQFRKEADPDRPADFTKQFREKDEDSSAMKSNNYAKKRRDYNQQFGSLITFPKRQSIKRDPVNRRSVPMVRDRKKLCNPELFVAHQRAGEFHQNSICPPQSGSDD</sequence>
<evidence type="ECO:0000256" key="1">
    <source>
        <dbReference type="SAM" id="MobiDB-lite"/>
    </source>
</evidence>
<proteinExistence type="predicted"/>
<organism evidence="2 3">
    <name type="scientific">Dendroctonus ponderosae</name>
    <name type="common">Mountain pine beetle</name>
    <dbReference type="NCBI Taxonomy" id="77166"/>
    <lineage>
        <taxon>Eukaryota</taxon>
        <taxon>Metazoa</taxon>
        <taxon>Ecdysozoa</taxon>
        <taxon>Arthropoda</taxon>
        <taxon>Hexapoda</taxon>
        <taxon>Insecta</taxon>
        <taxon>Pterygota</taxon>
        <taxon>Neoptera</taxon>
        <taxon>Endopterygota</taxon>
        <taxon>Coleoptera</taxon>
        <taxon>Polyphaga</taxon>
        <taxon>Cucujiformia</taxon>
        <taxon>Curculionidae</taxon>
        <taxon>Scolytinae</taxon>
        <taxon>Dendroctonus</taxon>
    </lineage>
</organism>
<name>U4UJY3_DENPD</name>